<protein>
    <submittedName>
        <fullName evidence="7">Oligosaccharide flippase family protein</fullName>
    </submittedName>
</protein>
<dbReference type="PANTHER" id="PTHR30250">
    <property type="entry name" value="PST FAMILY PREDICTED COLANIC ACID TRANSPORTER"/>
    <property type="match status" value="1"/>
</dbReference>
<dbReference type="PANTHER" id="PTHR30250:SF11">
    <property type="entry name" value="O-ANTIGEN TRANSPORTER-RELATED"/>
    <property type="match status" value="1"/>
</dbReference>
<feature type="transmembrane region" description="Helical" evidence="6">
    <location>
        <begin position="311"/>
        <end position="334"/>
    </location>
</feature>
<evidence type="ECO:0000256" key="5">
    <source>
        <dbReference type="ARBA" id="ARBA00023136"/>
    </source>
</evidence>
<dbReference type="Proteomes" id="UP001524586">
    <property type="component" value="Unassembled WGS sequence"/>
</dbReference>
<sequence>MNPNFSVHPNHLSSLVLFGLSLGNYVLMYWVNIFLARHLGIGEFDDYNVAISVVTLLSTLATLGLEKYALRLVALNIEREKWGRLRSFLHFSVRIIVIFSLILLGVLSLSLEGILAWRQADFHIAIVIYAAFLPVIAVSLFLIEIVTVYGFQIPAMVLYRFLLPALFAGFLFSVQGLGYAISATSAVLCFGLSWCFTLLILDLTERVTSPKPLRLAKPSSHNRRKWIGKALPLMLSSLMMTMLTSAGTIVLELLYPSEFQVGLFAVCMQTCSLISLIGTSTNRYYLPMLVVLIERQDTRGATRLLRKRTRLIGLLILLYLGLIGLYGADVLALFGPGFSAGYPALCICSLGAVINALFSDSPYYLQFMGKNRLVVGLMSLAAAGMVGLSFILGTLYGVTGVAIAYAVPTTILFSLLKLLARRHLQRYLPVNVPK</sequence>
<keyword evidence="8" id="KW-1185">Reference proteome</keyword>
<comment type="caution">
    <text evidence="7">The sequence shown here is derived from an EMBL/GenBank/DDBJ whole genome shotgun (WGS) entry which is preliminary data.</text>
</comment>
<evidence type="ECO:0000256" key="6">
    <source>
        <dbReference type="SAM" id="Phobius"/>
    </source>
</evidence>
<evidence type="ECO:0000256" key="3">
    <source>
        <dbReference type="ARBA" id="ARBA00022692"/>
    </source>
</evidence>
<feature type="transmembrane region" description="Helical" evidence="6">
    <location>
        <begin position="157"/>
        <end position="174"/>
    </location>
</feature>
<feature type="transmembrane region" description="Helical" evidence="6">
    <location>
        <begin position="261"/>
        <end position="279"/>
    </location>
</feature>
<keyword evidence="4 6" id="KW-1133">Transmembrane helix</keyword>
<feature type="transmembrane region" description="Helical" evidence="6">
    <location>
        <begin position="340"/>
        <end position="361"/>
    </location>
</feature>
<comment type="subcellular location">
    <subcellularLocation>
        <location evidence="1">Cell membrane</location>
        <topology evidence="1">Multi-pass membrane protein</topology>
    </subcellularLocation>
</comment>
<accession>A0ABT1UAD8</accession>
<dbReference type="EMBL" id="JANIBK010000185">
    <property type="protein sequence ID" value="MCQ8130601.1"/>
    <property type="molecule type" value="Genomic_DNA"/>
</dbReference>
<evidence type="ECO:0000313" key="8">
    <source>
        <dbReference type="Proteomes" id="UP001524586"/>
    </source>
</evidence>
<feature type="transmembrane region" description="Helical" evidence="6">
    <location>
        <begin position="180"/>
        <end position="201"/>
    </location>
</feature>
<name>A0ABT1UAD8_9GAMM</name>
<feature type="transmembrane region" description="Helical" evidence="6">
    <location>
        <begin position="91"/>
        <end position="110"/>
    </location>
</feature>
<organism evidence="7 8">
    <name type="scientific">Methylomonas rivi</name>
    <dbReference type="NCBI Taxonomy" id="2952226"/>
    <lineage>
        <taxon>Bacteria</taxon>
        <taxon>Pseudomonadati</taxon>
        <taxon>Pseudomonadota</taxon>
        <taxon>Gammaproteobacteria</taxon>
        <taxon>Methylococcales</taxon>
        <taxon>Methylococcaceae</taxon>
        <taxon>Methylomonas</taxon>
    </lineage>
</organism>
<proteinExistence type="predicted"/>
<dbReference type="Pfam" id="PF01943">
    <property type="entry name" value="Polysacc_synt"/>
    <property type="match status" value="1"/>
</dbReference>
<reference evidence="7 8" key="1">
    <citation type="submission" date="2022-07" db="EMBL/GenBank/DDBJ databases">
        <title>Methylomonas rivi sp. nov., Methylomonas rosea sp. nov., Methylomonas aureus sp. nov. and Methylomonas subterranea sp. nov., four novel methanotrophs isolated from a freshwater creek and the deep terrestrial subsurface.</title>
        <authorList>
            <person name="Abin C."/>
            <person name="Sankaranarayanan K."/>
            <person name="Garner C."/>
            <person name="Sindelar R."/>
            <person name="Kotary K."/>
            <person name="Garner R."/>
            <person name="Barclay S."/>
            <person name="Lawson P."/>
            <person name="Krumholz L."/>
        </authorList>
    </citation>
    <scope>NUCLEOTIDE SEQUENCE [LARGE SCALE GENOMIC DNA]</scope>
    <source>
        <strain evidence="7 8">WSC-6</strain>
    </source>
</reference>
<evidence type="ECO:0000313" key="7">
    <source>
        <dbReference type="EMBL" id="MCQ8130601.1"/>
    </source>
</evidence>
<dbReference type="RefSeq" id="WP_256617021.1">
    <property type="nucleotide sequence ID" value="NZ_JANIBK010000185.1"/>
</dbReference>
<evidence type="ECO:0000256" key="1">
    <source>
        <dbReference type="ARBA" id="ARBA00004651"/>
    </source>
</evidence>
<evidence type="ECO:0000256" key="4">
    <source>
        <dbReference type="ARBA" id="ARBA00022989"/>
    </source>
</evidence>
<feature type="transmembrane region" description="Helical" evidence="6">
    <location>
        <begin position="47"/>
        <end position="70"/>
    </location>
</feature>
<feature type="transmembrane region" description="Helical" evidence="6">
    <location>
        <begin position="402"/>
        <end position="420"/>
    </location>
</feature>
<keyword evidence="2" id="KW-1003">Cell membrane</keyword>
<feature type="transmembrane region" description="Helical" evidence="6">
    <location>
        <begin position="122"/>
        <end position="145"/>
    </location>
</feature>
<dbReference type="InterPro" id="IPR002797">
    <property type="entry name" value="Polysacc_synth"/>
</dbReference>
<keyword evidence="3 6" id="KW-0812">Transmembrane</keyword>
<dbReference type="InterPro" id="IPR050833">
    <property type="entry name" value="Poly_Biosynth_Transport"/>
</dbReference>
<feature type="transmembrane region" description="Helical" evidence="6">
    <location>
        <begin position="12"/>
        <end position="35"/>
    </location>
</feature>
<feature type="transmembrane region" description="Helical" evidence="6">
    <location>
        <begin position="233"/>
        <end position="255"/>
    </location>
</feature>
<gene>
    <name evidence="7" type="ORF">NP596_19225</name>
</gene>
<keyword evidence="5 6" id="KW-0472">Membrane</keyword>
<feature type="transmembrane region" description="Helical" evidence="6">
    <location>
        <begin position="373"/>
        <end position="396"/>
    </location>
</feature>
<evidence type="ECO:0000256" key="2">
    <source>
        <dbReference type="ARBA" id="ARBA00022475"/>
    </source>
</evidence>